<proteinExistence type="predicted"/>
<keyword evidence="1" id="KW-1133">Transmembrane helix</keyword>
<accession>A0ABV1HMA8</accession>
<protein>
    <submittedName>
        <fullName evidence="2">Uncharacterized protein</fullName>
    </submittedName>
</protein>
<dbReference type="RefSeq" id="WP_349229582.1">
    <property type="nucleotide sequence ID" value="NZ_JBBMFJ010000019.1"/>
</dbReference>
<name>A0ABV1HMA8_9FIRM</name>
<dbReference type="EMBL" id="JBBMFJ010000019">
    <property type="protein sequence ID" value="MEQ2563441.1"/>
    <property type="molecule type" value="Genomic_DNA"/>
</dbReference>
<gene>
    <name evidence="2" type="ORF">WMO41_09775</name>
</gene>
<evidence type="ECO:0000313" key="3">
    <source>
        <dbReference type="Proteomes" id="UP001437460"/>
    </source>
</evidence>
<organism evidence="2 3">
    <name type="scientific">Ventrimonas faecis</name>
    <dbReference type="NCBI Taxonomy" id="3133170"/>
    <lineage>
        <taxon>Bacteria</taxon>
        <taxon>Bacillati</taxon>
        <taxon>Bacillota</taxon>
        <taxon>Clostridia</taxon>
        <taxon>Lachnospirales</taxon>
        <taxon>Lachnospiraceae</taxon>
        <taxon>Ventrimonas</taxon>
    </lineage>
</organism>
<feature type="transmembrane region" description="Helical" evidence="1">
    <location>
        <begin position="51"/>
        <end position="70"/>
    </location>
</feature>
<sequence length="105" mass="12305">MNEKLWDKKRKLEDTYDRVMSELEDYSGPTYGGVTETVFALFEQFYRKVRMLALPVSGFSLVIGFLLLLLVRRDKLLFRRIFLTFIVGIPGFFLLFTWGIGILLN</sequence>
<keyword evidence="1" id="KW-0472">Membrane</keyword>
<evidence type="ECO:0000313" key="2">
    <source>
        <dbReference type="EMBL" id="MEQ2563441.1"/>
    </source>
</evidence>
<dbReference type="Proteomes" id="UP001437460">
    <property type="component" value="Unassembled WGS sequence"/>
</dbReference>
<keyword evidence="1" id="KW-0812">Transmembrane</keyword>
<evidence type="ECO:0000256" key="1">
    <source>
        <dbReference type="SAM" id="Phobius"/>
    </source>
</evidence>
<reference evidence="2 3" key="1">
    <citation type="submission" date="2024-03" db="EMBL/GenBank/DDBJ databases">
        <title>Human intestinal bacterial collection.</title>
        <authorList>
            <person name="Pauvert C."/>
            <person name="Hitch T.C.A."/>
            <person name="Clavel T."/>
        </authorList>
    </citation>
    <scope>NUCLEOTIDE SEQUENCE [LARGE SCALE GENOMIC DNA]</scope>
    <source>
        <strain evidence="2 3">CLA-AP-H27</strain>
    </source>
</reference>
<feature type="transmembrane region" description="Helical" evidence="1">
    <location>
        <begin position="82"/>
        <end position="104"/>
    </location>
</feature>
<comment type="caution">
    <text evidence="2">The sequence shown here is derived from an EMBL/GenBank/DDBJ whole genome shotgun (WGS) entry which is preliminary data.</text>
</comment>
<keyword evidence="3" id="KW-1185">Reference proteome</keyword>